<evidence type="ECO:0000313" key="4">
    <source>
        <dbReference type="Proteomes" id="UP000444174"/>
    </source>
</evidence>
<dbReference type="Pfam" id="PF13403">
    <property type="entry name" value="Hint_2"/>
    <property type="match status" value="1"/>
</dbReference>
<name>A0A843YGT4_9RHOB</name>
<accession>A0A843YGT4</accession>
<evidence type="ECO:0000259" key="2">
    <source>
        <dbReference type="Pfam" id="PF13403"/>
    </source>
</evidence>
<keyword evidence="4" id="KW-1185">Reference proteome</keyword>
<proteinExistence type="predicted"/>
<dbReference type="AlphaFoldDB" id="A0A843YGT4"/>
<protein>
    <recommendedName>
        <fullName evidence="2">Hedgehog/Intein (Hint) domain-containing protein</fullName>
    </recommendedName>
</protein>
<feature type="region of interest" description="Disordered" evidence="1">
    <location>
        <begin position="161"/>
        <end position="186"/>
    </location>
</feature>
<gene>
    <name evidence="3" type="ORF">GFB49_08575</name>
</gene>
<sequence>MTWLALWDRASGFVPLSDPEQLTTEGDRLLAQGSLMVEFQLPDGPSPRPLLAFAQSGIWPLRLALTVLPNGAVSFVLDQLGQVAHHVFAGCDTSRIETLRLVYAWDAPCGWGRISLECLSTGRMQTQPVARPKPWRVADLLAVLRPNNACRSRREVSLLGLSDRPEPIGPQPGLPGDLKVSTSEGDRPICDLRPGDKILTEDGRDVPLIAAVSHRVLMAGTAHPIQLRAPYLGARQNVTLSAAQRLLVHGAEVTYLFGTSAALVRAGDLPMPFAVQGIAAPKVDRLWQLVLPMGEPFQAAGLWIPSLTFAALRHAPEQIAASLAAKLPTSQIRRQNSASYPCLGAFDAETLLQARVA</sequence>
<reference evidence="3 4" key="1">
    <citation type="submission" date="2019-10" db="EMBL/GenBank/DDBJ databases">
        <title>Epibacterium sp. nov., isolated from seawater.</title>
        <authorList>
            <person name="Zhang X."/>
            <person name="Li N."/>
        </authorList>
    </citation>
    <scope>NUCLEOTIDE SEQUENCE [LARGE SCALE GENOMIC DNA]</scope>
    <source>
        <strain evidence="3 4">SM1979</strain>
    </source>
</reference>
<dbReference type="InterPro" id="IPR028992">
    <property type="entry name" value="Hedgehog/Intein_dom"/>
</dbReference>
<organism evidence="3 4">
    <name type="scientific">Tritonibacter litoralis</name>
    <dbReference type="NCBI Taxonomy" id="2662264"/>
    <lineage>
        <taxon>Bacteria</taxon>
        <taxon>Pseudomonadati</taxon>
        <taxon>Pseudomonadota</taxon>
        <taxon>Alphaproteobacteria</taxon>
        <taxon>Rhodobacterales</taxon>
        <taxon>Paracoccaceae</taxon>
        <taxon>Tritonibacter</taxon>
    </lineage>
</organism>
<comment type="caution">
    <text evidence="3">The sequence shown here is derived from an EMBL/GenBank/DDBJ whole genome shotgun (WGS) entry which is preliminary data.</text>
</comment>
<evidence type="ECO:0000256" key="1">
    <source>
        <dbReference type="SAM" id="MobiDB-lite"/>
    </source>
</evidence>
<dbReference type="RefSeq" id="WP_153215447.1">
    <property type="nucleotide sequence ID" value="NZ_WIBF01000004.1"/>
</dbReference>
<dbReference type="EMBL" id="WIBF01000004">
    <property type="protein sequence ID" value="MQQ08502.1"/>
    <property type="molecule type" value="Genomic_DNA"/>
</dbReference>
<dbReference type="Proteomes" id="UP000444174">
    <property type="component" value="Unassembled WGS sequence"/>
</dbReference>
<evidence type="ECO:0000313" key="3">
    <source>
        <dbReference type="EMBL" id="MQQ08502.1"/>
    </source>
</evidence>
<feature type="domain" description="Hedgehog/Intein (Hint)" evidence="2">
    <location>
        <begin position="179"/>
        <end position="276"/>
    </location>
</feature>